<dbReference type="InterPro" id="IPR020806">
    <property type="entry name" value="PKS_PP-bd"/>
</dbReference>
<feature type="region of interest" description="N-terminal hotdog fold" evidence="5">
    <location>
        <begin position="143"/>
        <end position="268"/>
    </location>
</feature>
<dbReference type="Pfam" id="PF00550">
    <property type="entry name" value="PP-binding"/>
    <property type="match status" value="1"/>
</dbReference>
<dbReference type="Pfam" id="PF00109">
    <property type="entry name" value="ketoacyl-synt"/>
    <property type="match status" value="1"/>
</dbReference>
<feature type="domain" description="PKS/mFAS DH" evidence="8">
    <location>
        <begin position="143"/>
        <end position="417"/>
    </location>
</feature>
<dbReference type="InterPro" id="IPR014030">
    <property type="entry name" value="Ketoacyl_synth_N"/>
</dbReference>
<dbReference type="EMBL" id="QVNQ01000024">
    <property type="protein sequence ID" value="RFS80940.1"/>
    <property type="molecule type" value="Genomic_DNA"/>
</dbReference>
<dbReference type="InterPro" id="IPR049900">
    <property type="entry name" value="PKS_mFAS_DH"/>
</dbReference>
<dbReference type="InterPro" id="IPR014031">
    <property type="entry name" value="Ketoacyl_synth_C"/>
</dbReference>
<dbReference type="Pfam" id="PF02801">
    <property type="entry name" value="Ketoacyl-synt_C"/>
    <property type="match status" value="1"/>
</dbReference>
<feature type="active site" description="Proton acceptor; for dehydratase activity" evidence="5">
    <location>
        <position position="175"/>
    </location>
</feature>
<dbReference type="PROSITE" id="PS52019">
    <property type="entry name" value="PKS_MFAS_DH"/>
    <property type="match status" value="1"/>
</dbReference>
<dbReference type="InterPro" id="IPR013968">
    <property type="entry name" value="PKS_KR"/>
</dbReference>
<keyword evidence="3" id="KW-0808">Transferase</keyword>
<dbReference type="Pfam" id="PF08659">
    <property type="entry name" value="KR"/>
    <property type="match status" value="1"/>
</dbReference>
<dbReference type="GO" id="GO:0006633">
    <property type="term" value="P:fatty acid biosynthetic process"/>
    <property type="evidence" value="ECO:0007669"/>
    <property type="project" value="TreeGrafter"/>
</dbReference>
<sequence length="1490" mass="158139">FHPPTIPIVSNLTGTVATVEQLTSPGYWTRLIREPVNFHAGATTLTEHDVTTYLELGPDAVLSALTDQPGIPLLRRNQPETHTTVTALATAHTQGIPVNWDTALPQAPIIDLPTYPFQRERYWVTPRSEATDATDLGLIAADHPLLGATVEPADGEGLLFTARISRGTHAWLADHTIADTVLLPGTAFVELALHAAHTAELDHVEELTLETPLVLPSSGAVALQVAVAPTGEAGRYALSVYSQSEGVEGDRPWTRHATGILTAATSTAASAEVSKVWPPTNADPIDLADLYEQLSEAGYHYGPAFQGLRAAWRSGEDLYVEVRLSNDTPATGYGLHPALLDAVMHPMAMSAIGTGEIGLPFAWTGVRLHATGATTVRAKVTSTGQNTFALTLADTAGEPVAAVERLTLRPIAPDQLQPSQTQRDPLYQVEWVEIPTPTTTDGDASEPEIVTLRAEGEGPHEPEHVHALTEQALTLIQNNPHTHLVILTHHAIATTPGEPIHDLPAAATWGLLRTAQNEHPEQITLIDTDHPDNKDLIIAALATGEPQLAIRNHTLHAPRLTPTTSERQTPVLDPDGTVLITGGTGTLGALIARHLITRHGARNLLLTSRRGLDAPGAHDLATELTQLGANITITACDTTDPNALADLLDGIQLTAVIHAAGILDDATITALRPEQLHTVLRPKVDAAWNLHQLTQDHDLAAFILFSSAAGTLGNPGQANYAAANTYLDALAHHRHTNNLPATSIAWGLWLQSGGGMTEGLADTDLARIRRTGLSPISVEDALTLFDAALAAGHANPIPVRLDMAALRARAESGTLPSLLSGLVRTRRSAAATVEDASSATWAQSMAGMSAAERHQATAELVSMQVAEVLGHATPGTIDPDRALNELGFDSLTAVELRNRLNSATGLRLPATLVFDHPTVTALADFLLAEALGTQTSKVTATAPLGAVDDDPIAIVGMSCRYPGGVRTPEDLWRLVSEGVDAITDFPDNRGWDLDALYDPDPERPWKTYVTKGGFLHDADEFDADFFGISPREALAMDPQQRLLLETAWETFERAGLSPAALRGSRTGVFTGVMFDDYGSRLSRAPEGFEGYVTMGSAGSVASGRVSYTFGLEGPAVSVNTACSSSLVATHLALQALRNGECDLALAGGVTVMATPTVFTEFSRQRGLAFDGRCKSFSAAADGLTWSEGAGLLLLERLSDARRNGHQVLAIVRGSAVNQDGASNGLSAPNGPAQERVIGEALAAARLTPTDVDAIEAHGTGTTLGDPIEAQALINTYGQDRPEDRPLWLGSIKSNIGHTQAAAGVAGIIKMIEAMRHGVLPQTLHADTPSEHVDWTRGAVSLLTEPVTWPETGHPRRAGVSSFGISGTNAHIILEQPPAADSTEPAEQNSAPVPWVISAKSESALQARVKQLLDLTEANSELSPAEVARTLATTRTHFDHRAAAIGTTTDDLRHALTNNLIHEKVRTGKTAFLFTGQGAQQHGMGRELYDT</sequence>
<comment type="caution">
    <text evidence="9">The sequence shown here is derived from an EMBL/GenBank/DDBJ whole genome shotgun (WGS) entry which is preliminary data.</text>
</comment>
<dbReference type="InterPro" id="IPR042104">
    <property type="entry name" value="PKS_dehydratase_sf"/>
</dbReference>
<dbReference type="SMART" id="SM00826">
    <property type="entry name" value="PKS_DH"/>
    <property type="match status" value="1"/>
</dbReference>
<dbReference type="SMART" id="SM01294">
    <property type="entry name" value="PKS_PP_betabranch"/>
    <property type="match status" value="1"/>
</dbReference>
<dbReference type="SMART" id="SM00823">
    <property type="entry name" value="PKS_PP"/>
    <property type="match status" value="1"/>
</dbReference>
<dbReference type="InterPro" id="IPR036736">
    <property type="entry name" value="ACP-like_sf"/>
</dbReference>
<dbReference type="Pfam" id="PF22953">
    <property type="entry name" value="SpnB_Rossmann"/>
    <property type="match status" value="1"/>
</dbReference>
<keyword evidence="1" id="KW-0596">Phosphopantetheine</keyword>
<dbReference type="Gene3D" id="3.40.366.10">
    <property type="entry name" value="Malonyl-Coenzyme A Acyl Carrier Protein, domain 2"/>
    <property type="match status" value="2"/>
</dbReference>
<dbReference type="InterPro" id="IPR049552">
    <property type="entry name" value="PKS_DH_N"/>
</dbReference>
<dbReference type="InterPro" id="IPR001227">
    <property type="entry name" value="Ac_transferase_dom_sf"/>
</dbReference>
<dbReference type="InterPro" id="IPR050091">
    <property type="entry name" value="PKS_NRPS_Biosynth_Enz"/>
</dbReference>
<dbReference type="InterPro" id="IPR009081">
    <property type="entry name" value="PP-bd_ACP"/>
</dbReference>
<evidence type="ECO:0000256" key="4">
    <source>
        <dbReference type="ARBA" id="ARBA00023268"/>
    </source>
</evidence>
<dbReference type="InterPro" id="IPR036291">
    <property type="entry name" value="NAD(P)-bd_dom_sf"/>
</dbReference>
<dbReference type="FunFam" id="1.10.1200.10:FF:000007">
    <property type="entry name" value="Probable polyketide synthase pks17"/>
    <property type="match status" value="1"/>
</dbReference>
<dbReference type="InterPro" id="IPR016039">
    <property type="entry name" value="Thiolase-like"/>
</dbReference>
<evidence type="ECO:0000256" key="1">
    <source>
        <dbReference type="ARBA" id="ARBA00022450"/>
    </source>
</evidence>
<dbReference type="Gene3D" id="3.40.47.10">
    <property type="match status" value="1"/>
</dbReference>
<reference evidence="9 10" key="1">
    <citation type="submission" date="2018-08" db="EMBL/GenBank/DDBJ databases">
        <title>Actinomadura spongicola sp. nov., isolated from marine sponge Leucetta chagosensis.</title>
        <authorList>
            <person name="Li L."/>
            <person name="Lin H.W."/>
        </authorList>
    </citation>
    <scope>NUCLEOTIDE SEQUENCE [LARGE SCALE GENOMIC DNA]</scope>
    <source>
        <strain evidence="9 10">LHW52907</strain>
    </source>
</reference>
<dbReference type="SUPFAM" id="SSF52151">
    <property type="entry name" value="FabD/lysophospholipase-like"/>
    <property type="match status" value="2"/>
</dbReference>
<dbReference type="GO" id="GO:0031177">
    <property type="term" value="F:phosphopantetheine binding"/>
    <property type="evidence" value="ECO:0007669"/>
    <property type="project" value="InterPro"/>
</dbReference>
<feature type="region of interest" description="C-terminal hotdog fold" evidence="5">
    <location>
        <begin position="282"/>
        <end position="417"/>
    </location>
</feature>
<dbReference type="InterPro" id="IPR020841">
    <property type="entry name" value="PKS_Beta-ketoAc_synthase_dom"/>
</dbReference>
<evidence type="ECO:0000259" key="7">
    <source>
        <dbReference type="PROSITE" id="PS52004"/>
    </source>
</evidence>
<name>A0A372G6A6_9ACTN</name>
<dbReference type="SUPFAM" id="SSF51735">
    <property type="entry name" value="NAD(P)-binding Rossmann-fold domains"/>
    <property type="match status" value="2"/>
</dbReference>
<evidence type="ECO:0000256" key="3">
    <source>
        <dbReference type="ARBA" id="ARBA00022679"/>
    </source>
</evidence>
<dbReference type="PANTHER" id="PTHR43775:SF51">
    <property type="entry name" value="INACTIVE PHENOLPHTHIOCEROL SYNTHESIS POLYKETIDE SYNTHASE TYPE I PKS1-RELATED"/>
    <property type="match status" value="1"/>
</dbReference>
<keyword evidence="10" id="KW-1185">Reference proteome</keyword>
<gene>
    <name evidence="9" type="ORF">D0T12_34620</name>
</gene>
<dbReference type="InterPro" id="IPR032821">
    <property type="entry name" value="PKS_assoc"/>
</dbReference>
<dbReference type="Gene3D" id="3.40.50.720">
    <property type="entry name" value="NAD(P)-binding Rossmann-like Domain"/>
    <property type="match status" value="1"/>
</dbReference>
<dbReference type="Pfam" id="PF14765">
    <property type="entry name" value="PS-DH"/>
    <property type="match status" value="1"/>
</dbReference>
<dbReference type="SMART" id="SM00822">
    <property type="entry name" value="PKS_KR"/>
    <property type="match status" value="1"/>
</dbReference>
<dbReference type="CDD" id="cd08956">
    <property type="entry name" value="KR_3_FAS_SDR_x"/>
    <property type="match status" value="1"/>
</dbReference>
<dbReference type="Proteomes" id="UP000262882">
    <property type="component" value="Unassembled WGS sequence"/>
</dbReference>
<feature type="domain" description="Ketosynthase family 3 (KS3)" evidence="7">
    <location>
        <begin position="949"/>
        <end position="1375"/>
    </location>
</feature>
<organism evidence="9 10">
    <name type="scientific">Actinomadura spongiicola</name>
    <dbReference type="NCBI Taxonomy" id="2303421"/>
    <lineage>
        <taxon>Bacteria</taxon>
        <taxon>Bacillati</taxon>
        <taxon>Actinomycetota</taxon>
        <taxon>Actinomycetes</taxon>
        <taxon>Streptosporangiales</taxon>
        <taxon>Thermomonosporaceae</taxon>
        <taxon>Actinomadura</taxon>
    </lineage>
</organism>
<dbReference type="PROSITE" id="PS00012">
    <property type="entry name" value="PHOSPHOPANTETHEINE"/>
    <property type="match status" value="1"/>
</dbReference>
<dbReference type="InterPro" id="IPR006162">
    <property type="entry name" value="Ppantetheine_attach_site"/>
</dbReference>
<dbReference type="Pfam" id="PF21089">
    <property type="entry name" value="PKS_DH_N"/>
    <property type="match status" value="1"/>
</dbReference>
<dbReference type="InterPro" id="IPR016035">
    <property type="entry name" value="Acyl_Trfase/lysoPLipase"/>
</dbReference>
<evidence type="ECO:0000256" key="2">
    <source>
        <dbReference type="ARBA" id="ARBA00022553"/>
    </source>
</evidence>
<feature type="non-terminal residue" evidence="9">
    <location>
        <position position="1"/>
    </location>
</feature>
<dbReference type="InterPro" id="IPR057326">
    <property type="entry name" value="KR_dom"/>
</dbReference>
<feature type="active site" description="Proton donor; for dehydratase activity" evidence="5">
    <location>
        <position position="341"/>
    </location>
</feature>
<dbReference type="PROSITE" id="PS50075">
    <property type="entry name" value="CARRIER"/>
    <property type="match status" value="1"/>
</dbReference>
<dbReference type="FunFam" id="3.40.47.10:FF:000019">
    <property type="entry name" value="Polyketide synthase type I"/>
    <property type="match status" value="1"/>
</dbReference>
<dbReference type="PANTHER" id="PTHR43775">
    <property type="entry name" value="FATTY ACID SYNTHASE"/>
    <property type="match status" value="1"/>
</dbReference>
<dbReference type="Pfam" id="PF16197">
    <property type="entry name" value="KAsynt_C_assoc"/>
    <property type="match status" value="1"/>
</dbReference>
<dbReference type="SMART" id="SM00825">
    <property type="entry name" value="PKS_KS"/>
    <property type="match status" value="1"/>
</dbReference>
<evidence type="ECO:0000313" key="10">
    <source>
        <dbReference type="Proteomes" id="UP000262882"/>
    </source>
</evidence>
<dbReference type="InterPro" id="IPR020807">
    <property type="entry name" value="PKS_DH"/>
</dbReference>
<evidence type="ECO:0000259" key="8">
    <source>
        <dbReference type="PROSITE" id="PS52019"/>
    </source>
</evidence>
<dbReference type="InterPro" id="IPR049551">
    <property type="entry name" value="PKS_DH_C"/>
</dbReference>
<dbReference type="SUPFAM" id="SSF53901">
    <property type="entry name" value="Thiolase-like"/>
    <property type="match status" value="1"/>
</dbReference>
<dbReference type="Gene3D" id="1.10.1200.10">
    <property type="entry name" value="ACP-like"/>
    <property type="match status" value="1"/>
</dbReference>
<proteinExistence type="predicted"/>
<dbReference type="Gene3D" id="3.10.129.110">
    <property type="entry name" value="Polyketide synthase dehydratase"/>
    <property type="match status" value="1"/>
</dbReference>
<feature type="domain" description="Carrier" evidence="6">
    <location>
        <begin position="855"/>
        <end position="930"/>
    </location>
</feature>
<feature type="non-terminal residue" evidence="9">
    <location>
        <position position="1490"/>
    </location>
</feature>
<keyword evidence="4" id="KW-0511">Multifunctional enzyme</keyword>
<dbReference type="CDD" id="cd00833">
    <property type="entry name" value="PKS"/>
    <property type="match status" value="1"/>
</dbReference>
<evidence type="ECO:0000259" key="6">
    <source>
        <dbReference type="PROSITE" id="PS50075"/>
    </source>
</evidence>
<keyword evidence="2" id="KW-0597">Phosphoprotein</keyword>
<dbReference type="PROSITE" id="PS52004">
    <property type="entry name" value="KS3_2"/>
    <property type="match status" value="1"/>
</dbReference>
<dbReference type="Gene3D" id="3.30.70.3290">
    <property type="match status" value="2"/>
</dbReference>
<dbReference type="SUPFAM" id="SSF47336">
    <property type="entry name" value="ACP-like"/>
    <property type="match status" value="1"/>
</dbReference>
<evidence type="ECO:0000256" key="5">
    <source>
        <dbReference type="PROSITE-ProRule" id="PRU01363"/>
    </source>
</evidence>
<dbReference type="GO" id="GO:0004312">
    <property type="term" value="F:fatty acid synthase activity"/>
    <property type="evidence" value="ECO:0007669"/>
    <property type="project" value="TreeGrafter"/>
</dbReference>
<protein>
    <submittedName>
        <fullName evidence="9">SDR family NAD(P)-dependent oxidoreductase</fullName>
    </submittedName>
</protein>
<accession>A0A372G6A6</accession>
<dbReference type="InterPro" id="IPR055123">
    <property type="entry name" value="SpnB-like_Rossmann"/>
</dbReference>
<evidence type="ECO:0000313" key="9">
    <source>
        <dbReference type="EMBL" id="RFS80940.1"/>
    </source>
</evidence>